<sequence>MSQQKTASSNTPWVVAIAAAAFAIGVATSDAVKDAVFDIQGVITTYKGGNNLQELTALPSQVQVVDPAAFAVMPSVPPANIANVTTKFIPPGYTMEGLKEKPFHVYHSDFIHLLGANPTLTLIADSGTDPLFHEAVVWYPPTDEVFFAQSAGPLAAGTGLKKSSAILKVSLEEAMAVSSERDAVGKVQVHVVPTEPQVINPNGGTNYKGTILFTGEGMGADVAPALFAVNPVPPYNTTILANNYFGRQFNSLNDVSVNFRNKHIYFTDVVYGYLQDFRPRPGLPNQVYRLNPDTRAITVVADEFVNCNGITFSPEGRYAYITDTGAGKAFRGYDNTGPSTIYRYTVARDGTFKDRKVFAYPGVGIVDGIHCDSEGNVYAGCGDGVHVWNPSGTLLGKIFLGETSANFQFAGDGRMIIGAETHLYYATLAGKGAPIS</sequence>
<dbReference type="OrthoDB" id="423498at2759"/>
<dbReference type="InterPro" id="IPR052988">
    <property type="entry name" value="Oryzine_lactonohydrolase"/>
</dbReference>
<dbReference type="Pfam" id="PF08450">
    <property type="entry name" value="SGL"/>
    <property type="match status" value="1"/>
</dbReference>
<evidence type="ECO:0000313" key="3">
    <source>
        <dbReference type="Proteomes" id="UP000191004"/>
    </source>
</evidence>
<dbReference type="InterPro" id="IPR013658">
    <property type="entry name" value="SGL"/>
</dbReference>
<dbReference type="PANTHER" id="PTHR47064:SF2">
    <property type="entry name" value="SMP-30_GLUCONOLACTONASE_LRE-LIKE REGION DOMAIN-CONTAINING PROTEIN-RELATED"/>
    <property type="match status" value="1"/>
</dbReference>
<proteinExistence type="predicted"/>
<accession>A0A1T3CTZ8</accession>
<evidence type="ECO:0000313" key="2">
    <source>
        <dbReference type="EMBL" id="OPB44540.1"/>
    </source>
</evidence>
<reference evidence="2 3" key="1">
    <citation type="submission" date="2016-04" db="EMBL/GenBank/DDBJ databases">
        <title>Multiple horizontal gene transfer events from other fungi enriched the ability of the initially mycotrophic fungus Trichoderma (Ascomycota) to feed on dead plant biomass.</title>
        <authorList>
            <person name="Atanasova L."/>
            <person name="Chenthamara K."/>
            <person name="Zhang J."/>
            <person name="Grujic M."/>
            <person name="Henrissat B."/>
            <person name="Kuo A."/>
            <person name="Aertz A."/>
            <person name="Salamov A."/>
            <person name="Lipzen A."/>
            <person name="Labutti K."/>
            <person name="Barry K."/>
            <person name="Miao Y."/>
            <person name="Rahimi M.J."/>
            <person name="Shen Q."/>
            <person name="Grigoriev I.V."/>
            <person name="Kubicek C.P."/>
            <person name="Druzhinina I.S."/>
        </authorList>
    </citation>
    <scope>NUCLEOTIDE SEQUENCE [LARGE SCALE GENOMIC DNA]</scope>
    <source>
        <strain evidence="2 3">NJAU 4742</strain>
    </source>
</reference>
<dbReference type="Gene3D" id="2.120.10.30">
    <property type="entry name" value="TolB, C-terminal domain"/>
    <property type="match status" value="1"/>
</dbReference>
<dbReference type="Proteomes" id="UP000191004">
    <property type="component" value="Unassembled WGS sequence"/>
</dbReference>
<dbReference type="SUPFAM" id="SSF63829">
    <property type="entry name" value="Calcium-dependent phosphotriesterase"/>
    <property type="match status" value="1"/>
</dbReference>
<dbReference type="PANTHER" id="PTHR47064">
    <property type="entry name" value="PUTATIVE (AFU_ORTHOLOGUE AFUA_1G08990)-RELATED"/>
    <property type="match status" value="1"/>
</dbReference>
<feature type="domain" description="SMP-30/Gluconolactonase/LRE-like region" evidence="1">
    <location>
        <begin position="247"/>
        <end position="413"/>
    </location>
</feature>
<gene>
    <name evidence="2" type="ORF">A0O28_0028590</name>
</gene>
<dbReference type="AlphaFoldDB" id="A0A1T3CTZ8"/>
<name>A0A1T3CTZ8_9HYPO</name>
<evidence type="ECO:0000259" key="1">
    <source>
        <dbReference type="Pfam" id="PF08450"/>
    </source>
</evidence>
<dbReference type="InterPro" id="IPR011042">
    <property type="entry name" value="6-blade_b-propeller_TolB-like"/>
</dbReference>
<comment type="caution">
    <text evidence="2">The sequence shown here is derived from an EMBL/GenBank/DDBJ whole genome shotgun (WGS) entry which is preliminary data.</text>
</comment>
<organism evidence="2 3">
    <name type="scientific">Trichoderma guizhouense</name>
    <dbReference type="NCBI Taxonomy" id="1491466"/>
    <lineage>
        <taxon>Eukaryota</taxon>
        <taxon>Fungi</taxon>
        <taxon>Dikarya</taxon>
        <taxon>Ascomycota</taxon>
        <taxon>Pezizomycotina</taxon>
        <taxon>Sordariomycetes</taxon>
        <taxon>Hypocreomycetidae</taxon>
        <taxon>Hypocreales</taxon>
        <taxon>Hypocreaceae</taxon>
        <taxon>Trichoderma</taxon>
    </lineage>
</organism>
<protein>
    <submittedName>
        <fullName evidence="2">Gluconolactonase-like protein</fullName>
    </submittedName>
</protein>
<keyword evidence="3" id="KW-1185">Reference proteome</keyword>
<dbReference type="EMBL" id="LVVK01000007">
    <property type="protein sequence ID" value="OPB44540.1"/>
    <property type="molecule type" value="Genomic_DNA"/>
</dbReference>